<proteinExistence type="predicted"/>
<dbReference type="AlphaFoldDB" id="A0A2Z6E2J4"/>
<dbReference type="Proteomes" id="UP000270530">
    <property type="component" value="Chromosome"/>
</dbReference>
<reference evidence="2" key="2">
    <citation type="submission" date="2018-06" db="EMBL/GenBank/DDBJ databases">
        <title>Genome sequence of Rhodanobacteraceae bacterium strain Dysh456.</title>
        <authorList>
            <person name="Fukui M."/>
        </authorList>
    </citation>
    <scope>NUCLEOTIDE SEQUENCE [LARGE SCALE GENOMIC DNA]</scope>
    <source>
        <strain evidence="2">Dysh456</strain>
    </source>
</reference>
<dbReference type="KEGG" id="rbd:ALSL_0607"/>
<evidence type="ECO:0000313" key="1">
    <source>
        <dbReference type="EMBL" id="BBD79275.1"/>
    </source>
</evidence>
<sequence length="42" mass="4569">MRGGGRHGDDASWPVGESECRWRHALKSDGSVRTCKNPATSL</sequence>
<keyword evidence="2" id="KW-1185">Reference proteome</keyword>
<organism evidence="1 2">
    <name type="scientific">Aerosticca soli</name>
    <dbReference type="NCBI Taxonomy" id="2010829"/>
    <lineage>
        <taxon>Bacteria</taxon>
        <taxon>Pseudomonadati</taxon>
        <taxon>Pseudomonadota</taxon>
        <taxon>Gammaproteobacteria</taxon>
        <taxon>Lysobacterales</taxon>
        <taxon>Rhodanobacteraceae</taxon>
        <taxon>Aerosticca</taxon>
    </lineage>
</organism>
<name>A0A2Z6E2J4_9GAMM</name>
<dbReference type="EMBL" id="AP018560">
    <property type="protein sequence ID" value="BBD79275.1"/>
    <property type="molecule type" value="Genomic_DNA"/>
</dbReference>
<accession>A0A2Z6E2J4</accession>
<reference evidence="2" key="1">
    <citation type="submission" date="2018-04" db="EMBL/GenBank/DDBJ databases">
        <authorList>
            <person name="Watanabe M."/>
            <person name="Kojima H."/>
        </authorList>
    </citation>
    <scope>NUCLEOTIDE SEQUENCE [LARGE SCALE GENOMIC DNA]</scope>
    <source>
        <strain evidence="2">Dysh456</strain>
    </source>
</reference>
<gene>
    <name evidence="1" type="ORF">ALSL_0607</name>
</gene>
<evidence type="ECO:0000313" key="2">
    <source>
        <dbReference type="Proteomes" id="UP000270530"/>
    </source>
</evidence>
<protein>
    <submittedName>
        <fullName evidence="1">Uncharacterized protein</fullName>
    </submittedName>
</protein>